<feature type="chain" id="PRO_5035866830" description="C-type lectin domain-containing protein" evidence="1">
    <location>
        <begin position="21"/>
        <end position="775"/>
    </location>
</feature>
<organism evidence="3 4">
    <name type="scientific">Owenia fusiformis</name>
    <name type="common">Polychaete worm</name>
    <dbReference type="NCBI Taxonomy" id="6347"/>
    <lineage>
        <taxon>Eukaryota</taxon>
        <taxon>Metazoa</taxon>
        <taxon>Spiralia</taxon>
        <taxon>Lophotrochozoa</taxon>
        <taxon>Annelida</taxon>
        <taxon>Polychaeta</taxon>
        <taxon>Sedentaria</taxon>
        <taxon>Canalipalpata</taxon>
        <taxon>Sabellida</taxon>
        <taxon>Oweniida</taxon>
        <taxon>Oweniidae</taxon>
        <taxon>Owenia</taxon>
    </lineage>
</organism>
<evidence type="ECO:0000256" key="1">
    <source>
        <dbReference type="SAM" id="SignalP"/>
    </source>
</evidence>
<dbReference type="OrthoDB" id="6148268at2759"/>
<accession>A0A8S4QF90</accession>
<dbReference type="Pfam" id="PF00059">
    <property type="entry name" value="Lectin_C"/>
    <property type="match status" value="5"/>
</dbReference>
<protein>
    <recommendedName>
        <fullName evidence="2">C-type lectin domain-containing protein</fullName>
    </recommendedName>
</protein>
<dbReference type="EMBL" id="CAIIXF020000166">
    <property type="protein sequence ID" value="CAH1802909.1"/>
    <property type="molecule type" value="Genomic_DNA"/>
</dbReference>
<proteinExistence type="predicted"/>
<dbReference type="SUPFAM" id="SSF56436">
    <property type="entry name" value="C-type lectin-like"/>
    <property type="match status" value="6"/>
</dbReference>
<dbReference type="PROSITE" id="PS50041">
    <property type="entry name" value="C_TYPE_LECTIN_2"/>
    <property type="match status" value="5"/>
</dbReference>
<dbReference type="InterPro" id="IPR016186">
    <property type="entry name" value="C-type_lectin-like/link_sf"/>
</dbReference>
<reference evidence="3" key="1">
    <citation type="submission" date="2022-03" db="EMBL/GenBank/DDBJ databases">
        <authorList>
            <person name="Martin C."/>
        </authorList>
    </citation>
    <scope>NUCLEOTIDE SEQUENCE</scope>
</reference>
<name>A0A8S4QF90_OWEFU</name>
<feature type="domain" description="C-type lectin" evidence="2">
    <location>
        <begin position="310"/>
        <end position="432"/>
    </location>
</feature>
<sequence>MDLNICIPIFVAFAFSFAHAQCPGGWTSLAGECFLFGTNGTTWTNAESSCLAQGGSLLKVKNHNVKTAITKELSKRPVSFWWTGLHKSDRLQCKHNWRWNNEQNSDLSQVTWDAEPNNYNGVEHCVEVLKAGLANDENCASRRGYICKYVPSGTEACPHEWVRGGPYCYYISTRSDTTKTDWNTARTICQLTPGADLMWIDAPAEASWLQDVVTKLWSIRGAGGSRGWWIGANNLPDGDKNQWKWNDQQQSTNDPTLFLDWDVNPTVDPNAEEHCGIIAHGLFYDGECYNGQRYICQATGPNCPNGWESAMGQCFYFEPTKWVPWDEARRQCKQYIDSADLVTINSPQILAFVNQKLKEKGLGWMWTGLNDRDQSDRCSPYLWTDGTSAGTGTVTWATEPNSHGGLEHCGEILRNGVFNDAGCKYKKAYACKAPLSAKRKRRQTQCPNGWQFAAGRCFNFVKERLKMADAQTQCRGMGADLLNVPSAQVKAGIENLLQTNKGAWWTGLKIDDNPICIPNWRWLDEFASDTKYVSWESEPNNLKGVEHCGEIWKNGVFNDARCYSKRGYICKYEKTPGTPTCVGDFVENEGSCYYFSTRNRENRKTWDDARADCKSRQTGADLVWITSRDEYLYLRNGVTALAMILSTLSTGWWTGLNNGPTDNAINWKWLDQTMLADTSYITWDSEPNNYNGMALCSSMRGSATSIRSRNCNTKMAYICHIPSTTNCPANYQYDPASKGCYYIEPSTKVTWLEARVLCQAQGAGDLLTIRDAATK</sequence>
<gene>
    <name evidence="3" type="ORF">OFUS_LOCUS26548</name>
</gene>
<feature type="signal peptide" evidence="1">
    <location>
        <begin position="1"/>
        <end position="20"/>
    </location>
</feature>
<feature type="domain" description="C-type lectin" evidence="2">
    <location>
        <begin position="29"/>
        <end position="148"/>
    </location>
</feature>
<dbReference type="InterPro" id="IPR001304">
    <property type="entry name" value="C-type_lectin-like"/>
</dbReference>
<feature type="domain" description="C-type lectin" evidence="2">
    <location>
        <begin position="588"/>
        <end position="720"/>
    </location>
</feature>
<dbReference type="InterPro" id="IPR016187">
    <property type="entry name" value="CTDL_fold"/>
</dbReference>
<dbReference type="SMART" id="SM00034">
    <property type="entry name" value="CLECT"/>
    <property type="match status" value="5"/>
</dbReference>
<dbReference type="InterPro" id="IPR050111">
    <property type="entry name" value="C-type_lectin/snaclec_domain"/>
</dbReference>
<dbReference type="AlphaFoldDB" id="A0A8S4QF90"/>
<dbReference type="PANTHER" id="PTHR22803">
    <property type="entry name" value="MANNOSE, PHOSPHOLIPASE, LECTIN RECEPTOR RELATED"/>
    <property type="match status" value="1"/>
</dbReference>
<keyword evidence="4" id="KW-1185">Reference proteome</keyword>
<evidence type="ECO:0000313" key="3">
    <source>
        <dbReference type="EMBL" id="CAH1802909.1"/>
    </source>
</evidence>
<dbReference type="CDD" id="cd00037">
    <property type="entry name" value="CLECT"/>
    <property type="match status" value="5"/>
</dbReference>
<dbReference type="Proteomes" id="UP000749559">
    <property type="component" value="Unassembled WGS sequence"/>
</dbReference>
<evidence type="ECO:0000313" key="4">
    <source>
        <dbReference type="Proteomes" id="UP000749559"/>
    </source>
</evidence>
<keyword evidence="1" id="KW-0732">Signal</keyword>
<evidence type="ECO:0000259" key="2">
    <source>
        <dbReference type="PROSITE" id="PS50041"/>
    </source>
</evidence>
<feature type="domain" description="C-type lectin" evidence="2">
    <location>
        <begin position="164"/>
        <end position="297"/>
    </location>
</feature>
<feature type="domain" description="C-type lectin" evidence="2">
    <location>
        <begin position="453"/>
        <end position="571"/>
    </location>
</feature>
<feature type="non-terminal residue" evidence="3">
    <location>
        <position position="1"/>
    </location>
</feature>
<dbReference type="Gene3D" id="3.10.100.10">
    <property type="entry name" value="Mannose-Binding Protein A, subunit A"/>
    <property type="match status" value="6"/>
</dbReference>
<comment type="caution">
    <text evidence="3">The sequence shown here is derived from an EMBL/GenBank/DDBJ whole genome shotgun (WGS) entry which is preliminary data.</text>
</comment>